<evidence type="ECO:0000256" key="6">
    <source>
        <dbReference type="PIRSR" id="PIRSR031051-2"/>
    </source>
</evidence>
<evidence type="ECO:0000256" key="7">
    <source>
        <dbReference type="PIRSR" id="PIRSR031051-3"/>
    </source>
</evidence>
<dbReference type="Pfam" id="PF06888">
    <property type="entry name" value="Put_Phosphatase"/>
    <property type="match status" value="1"/>
</dbReference>
<dbReference type="PANTHER" id="PTHR20889">
    <property type="entry name" value="PHOSPHATASE, ORPHAN 1, 2"/>
    <property type="match status" value="1"/>
</dbReference>
<comment type="cofactor">
    <cofactor evidence="1 7">
        <name>Mg(2+)</name>
        <dbReference type="ChEBI" id="CHEBI:18420"/>
    </cofactor>
</comment>
<dbReference type="Proteomes" id="UP001163823">
    <property type="component" value="Chromosome 7"/>
</dbReference>
<proteinExistence type="predicted"/>
<feature type="binding site" evidence="7">
    <location>
        <position position="182"/>
    </location>
    <ligand>
        <name>Mg(2+)</name>
        <dbReference type="ChEBI" id="CHEBI:18420"/>
    </ligand>
</feature>
<dbReference type="Gene3D" id="3.40.50.1000">
    <property type="entry name" value="HAD superfamily/HAD-like"/>
    <property type="match status" value="1"/>
</dbReference>
<dbReference type="NCBIfam" id="TIGR01489">
    <property type="entry name" value="DKMTPPase-SF"/>
    <property type="match status" value="1"/>
</dbReference>
<dbReference type="PIRSF" id="PIRSF031051">
    <property type="entry name" value="PyrdxlP_Pase_PHOSPHO2"/>
    <property type="match status" value="1"/>
</dbReference>
<evidence type="ECO:0000256" key="3">
    <source>
        <dbReference type="ARBA" id="ARBA00022801"/>
    </source>
</evidence>
<dbReference type="InterPro" id="IPR036412">
    <property type="entry name" value="HAD-like_sf"/>
</dbReference>
<evidence type="ECO:0000256" key="2">
    <source>
        <dbReference type="ARBA" id="ARBA00022723"/>
    </source>
</evidence>
<evidence type="ECO:0000256" key="1">
    <source>
        <dbReference type="ARBA" id="ARBA00001946"/>
    </source>
</evidence>
<feature type="binding site" evidence="7">
    <location>
        <position position="16"/>
    </location>
    <ligand>
        <name>Mg(2+)</name>
        <dbReference type="ChEBI" id="CHEBI:18420"/>
    </ligand>
</feature>
<feature type="binding site" evidence="7">
    <location>
        <position position="14"/>
    </location>
    <ligand>
        <name>Mg(2+)</name>
        <dbReference type="ChEBI" id="CHEBI:18420"/>
    </ligand>
</feature>
<dbReference type="NCBIfam" id="TIGR01488">
    <property type="entry name" value="HAD-SF-IB"/>
    <property type="match status" value="1"/>
</dbReference>
<comment type="caution">
    <text evidence="8">The sequence shown here is derived from an EMBL/GenBank/DDBJ whole genome shotgun (WGS) entry which is preliminary data.</text>
</comment>
<name>A0AAD7LRU0_QUISA</name>
<reference evidence="8" key="1">
    <citation type="journal article" date="2023" name="Science">
        <title>Elucidation of the pathway for biosynthesis of saponin adjuvants from the soapbark tree.</title>
        <authorList>
            <person name="Reed J."/>
            <person name="Orme A."/>
            <person name="El-Demerdash A."/>
            <person name="Owen C."/>
            <person name="Martin L.B.B."/>
            <person name="Misra R.C."/>
            <person name="Kikuchi S."/>
            <person name="Rejzek M."/>
            <person name="Martin A.C."/>
            <person name="Harkess A."/>
            <person name="Leebens-Mack J."/>
            <person name="Louveau T."/>
            <person name="Stephenson M.J."/>
            <person name="Osbourn A."/>
        </authorList>
    </citation>
    <scope>NUCLEOTIDE SEQUENCE</scope>
    <source>
        <strain evidence="8">S10</strain>
    </source>
</reference>
<dbReference type="InterPro" id="IPR016965">
    <property type="entry name" value="Pase_PHOSPHO-typ"/>
</dbReference>
<accession>A0AAD7LRU0</accession>
<keyword evidence="4 7" id="KW-0460">Magnesium</keyword>
<dbReference type="GO" id="GO:0016791">
    <property type="term" value="F:phosphatase activity"/>
    <property type="evidence" value="ECO:0007669"/>
    <property type="project" value="InterPro"/>
</dbReference>
<protein>
    <submittedName>
        <fullName evidence="8">Inorganic pyrophosphatase</fullName>
    </submittedName>
</protein>
<evidence type="ECO:0000313" key="8">
    <source>
        <dbReference type="EMBL" id="KAJ7963185.1"/>
    </source>
</evidence>
<dbReference type="SUPFAM" id="SSF56784">
    <property type="entry name" value="HAD-like"/>
    <property type="match status" value="1"/>
</dbReference>
<evidence type="ECO:0000256" key="5">
    <source>
        <dbReference type="PIRSR" id="PIRSR031051-1"/>
    </source>
</evidence>
<organism evidence="8 9">
    <name type="scientific">Quillaja saponaria</name>
    <name type="common">Soap bark tree</name>
    <dbReference type="NCBI Taxonomy" id="32244"/>
    <lineage>
        <taxon>Eukaryota</taxon>
        <taxon>Viridiplantae</taxon>
        <taxon>Streptophyta</taxon>
        <taxon>Embryophyta</taxon>
        <taxon>Tracheophyta</taxon>
        <taxon>Spermatophyta</taxon>
        <taxon>Magnoliopsida</taxon>
        <taxon>eudicotyledons</taxon>
        <taxon>Gunneridae</taxon>
        <taxon>Pentapetalae</taxon>
        <taxon>rosids</taxon>
        <taxon>fabids</taxon>
        <taxon>Fabales</taxon>
        <taxon>Quillajaceae</taxon>
        <taxon>Quillaja</taxon>
    </lineage>
</organism>
<gene>
    <name evidence="8" type="ORF">O6P43_018313</name>
</gene>
<feature type="active site" description="Nucleophile" evidence="5">
    <location>
        <position position="14"/>
    </location>
</feature>
<evidence type="ECO:0000313" key="9">
    <source>
        <dbReference type="Proteomes" id="UP001163823"/>
    </source>
</evidence>
<keyword evidence="9" id="KW-1185">Reference proteome</keyword>
<evidence type="ECO:0000256" key="4">
    <source>
        <dbReference type="ARBA" id="ARBA00022842"/>
    </source>
</evidence>
<dbReference type="KEGG" id="qsa:O6P43_018313"/>
<dbReference type="InterPro" id="IPR023214">
    <property type="entry name" value="HAD_sf"/>
</dbReference>
<dbReference type="InterPro" id="IPR006384">
    <property type="entry name" value="HAD_hydro_PyrdxlP_Pase-like"/>
</dbReference>
<dbReference type="GO" id="GO:0046872">
    <property type="term" value="F:metal ion binding"/>
    <property type="evidence" value="ECO:0007669"/>
    <property type="project" value="UniProtKB-KW"/>
</dbReference>
<dbReference type="EMBL" id="JARAOO010000007">
    <property type="protein sequence ID" value="KAJ7963185.1"/>
    <property type="molecule type" value="Genomic_DNA"/>
</dbReference>
<feature type="binding site" evidence="6">
    <location>
        <position position="25"/>
    </location>
    <ligand>
        <name>substrate</name>
    </ligand>
</feature>
<sequence length="270" mass="30570">MLMKKTSEIVIVFDFDSTIIEMDSDNWLLGEFGAIDKFYQLLPTTPWNPLMDRMMKELHSEGKTMDDIVEVLKQTPMHHRIAPAIEAAHALGCDLRILSDANMFFLETIVKHHGLDDYFSEIDANPSYVNEEGRLRISPYHNFVTSPHGCSLCPPNMCKGVVLERIQRSVGKEGKRIIYLGDGSNDYCPSLKLKESDYVMPRKNFTLFKLISENPSLVKAEIHGWSDGEELERVLLQIIDTICVEEKNNTTNPSKLIAADCKLGTINCST</sequence>
<feature type="active site" description="Proton donor" evidence="5">
    <location>
        <position position="16"/>
    </location>
</feature>
<keyword evidence="2 7" id="KW-0479">Metal-binding</keyword>
<feature type="binding site" evidence="6">
    <location>
        <position position="100"/>
    </location>
    <ligand>
        <name>substrate</name>
    </ligand>
</feature>
<keyword evidence="3" id="KW-0378">Hydrolase</keyword>
<dbReference type="PANTHER" id="PTHR20889:SF17">
    <property type="entry name" value="2,3-DIKETO-5-METHYLTHIO-1-PHOSPHOPENTANE PHOSPHATASE"/>
    <property type="match status" value="1"/>
</dbReference>
<dbReference type="AlphaFoldDB" id="A0AAD7LRU0"/>